<accession>A0ABV6SX48</accession>
<gene>
    <name evidence="1" type="ORF">ACFFFU_07060</name>
</gene>
<dbReference type="EMBL" id="JBHLTF010000028">
    <property type="protein sequence ID" value="MFC0717507.1"/>
    <property type="molecule type" value="Genomic_DNA"/>
</dbReference>
<dbReference type="Proteomes" id="UP001589898">
    <property type="component" value="Unassembled WGS sequence"/>
</dbReference>
<name>A0ABV6SX48_9GAMM</name>
<comment type="caution">
    <text evidence="1">The sequence shown here is derived from an EMBL/GenBank/DDBJ whole genome shotgun (WGS) entry which is preliminary data.</text>
</comment>
<organism evidence="1 2">
    <name type="scientific">Luteimonas padinae</name>
    <dbReference type="NCBI Taxonomy" id="1714359"/>
    <lineage>
        <taxon>Bacteria</taxon>
        <taxon>Pseudomonadati</taxon>
        <taxon>Pseudomonadota</taxon>
        <taxon>Gammaproteobacteria</taxon>
        <taxon>Lysobacterales</taxon>
        <taxon>Lysobacteraceae</taxon>
        <taxon>Luteimonas</taxon>
    </lineage>
</organism>
<proteinExistence type="predicted"/>
<protein>
    <submittedName>
        <fullName evidence="1">DUF4258 domain-containing protein</fullName>
    </submittedName>
</protein>
<evidence type="ECO:0000313" key="1">
    <source>
        <dbReference type="EMBL" id="MFC0717507.1"/>
    </source>
</evidence>
<sequence>MFKKTRHIEKRMSQRGISQAMVDLVLRYGEEGRAGRVFLNRKSVSQLLRDYRELMRILDKGGLEVVVEGESLITAYNHHGRGRA</sequence>
<evidence type="ECO:0000313" key="2">
    <source>
        <dbReference type="Proteomes" id="UP001589898"/>
    </source>
</evidence>
<reference evidence="1 2" key="1">
    <citation type="submission" date="2024-09" db="EMBL/GenBank/DDBJ databases">
        <authorList>
            <person name="Sun Q."/>
            <person name="Mori K."/>
        </authorList>
    </citation>
    <scope>NUCLEOTIDE SEQUENCE [LARGE SCALE GENOMIC DNA]</scope>
    <source>
        <strain evidence="1 2">KCTC 52403</strain>
    </source>
</reference>
<dbReference type="RefSeq" id="WP_189497949.1">
    <property type="nucleotide sequence ID" value="NZ_BMZT01000008.1"/>
</dbReference>
<keyword evidence="2" id="KW-1185">Reference proteome</keyword>